<organism evidence="1">
    <name type="scientific">marine metagenome</name>
    <dbReference type="NCBI Taxonomy" id="408172"/>
    <lineage>
        <taxon>unclassified sequences</taxon>
        <taxon>metagenomes</taxon>
        <taxon>ecological metagenomes</taxon>
    </lineage>
</organism>
<dbReference type="EMBL" id="UINC01079383">
    <property type="protein sequence ID" value="SVC21333.1"/>
    <property type="molecule type" value="Genomic_DNA"/>
</dbReference>
<sequence length="58" mass="6550">MFGKKHLIYTVFARSRGNNSSKDGKIDKSTFRTTSRGNVVKGRYKHSCSYKCSCRAGE</sequence>
<gene>
    <name evidence="1" type="ORF">METZ01_LOCUS274187</name>
</gene>
<protein>
    <submittedName>
        <fullName evidence="1">Uncharacterized protein</fullName>
    </submittedName>
</protein>
<name>A0A382KCV5_9ZZZZ</name>
<reference evidence="1" key="1">
    <citation type="submission" date="2018-05" db="EMBL/GenBank/DDBJ databases">
        <authorList>
            <person name="Lanie J.A."/>
            <person name="Ng W.-L."/>
            <person name="Kazmierczak K.M."/>
            <person name="Andrzejewski T.M."/>
            <person name="Davidsen T.M."/>
            <person name="Wayne K.J."/>
            <person name="Tettelin H."/>
            <person name="Glass J.I."/>
            <person name="Rusch D."/>
            <person name="Podicherti R."/>
            <person name="Tsui H.-C.T."/>
            <person name="Winkler M.E."/>
        </authorList>
    </citation>
    <scope>NUCLEOTIDE SEQUENCE</scope>
</reference>
<evidence type="ECO:0000313" key="1">
    <source>
        <dbReference type="EMBL" id="SVC21333.1"/>
    </source>
</evidence>
<proteinExistence type="predicted"/>
<dbReference type="AlphaFoldDB" id="A0A382KCV5"/>
<accession>A0A382KCV5</accession>